<evidence type="ECO:0000313" key="1">
    <source>
        <dbReference type="EMBL" id="SNV16787.1"/>
    </source>
</evidence>
<dbReference type="KEGG" id="dco:SAMEA4475696_0072"/>
<dbReference type="AntiFam" id="ANF00142">
    <property type="entry name" value="Shadow ORF (opposite yadG)"/>
</dbReference>
<gene>
    <name evidence="1" type="ORF">SAMEA4475696_00072</name>
</gene>
<keyword evidence="2" id="KW-1185">Reference proteome</keyword>
<dbReference type="AlphaFoldDB" id="A0A239V3J8"/>
<organism evidence="1 2">
    <name type="scientific">Dermatophilus congolensis</name>
    <dbReference type="NCBI Taxonomy" id="1863"/>
    <lineage>
        <taxon>Bacteria</taxon>
        <taxon>Bacillati</taxon>
        <taxon>Actinomycetota</taxon>
        <taxon>Actinomycetes</taxon>
        <taxon>Micrococcales</taxon>
        <taxon>Dermatophilaceae</taxon>
        <taxon>Dermatophilus</taxon>
    </lineage>
</organism>
<accession>A0A239V3J8</accession>
<sequence length="84" mass="8962">MGAEANYVMVGYSVGVDLFYCPVFDVPSASQPHGFVHAPVVGDKQDGPVECLKSFFKLFDGGQVQVVGGFVEDEQVHAPGLEKS</sequence>
<proteinExistence type="predicted"/>
<protein>
    <submittedName>
        <fullName evidence="1">Uncharacterized protein</fullName>
    </submittedName>
</protein>
<reference evidence="1 2" key="1">
    <citation type="submission" date="2017-06" db="EMBL/GenBank/DDBJ databases">
        <authorList>
            <consortium name="Pathogen Informatics"/>
        </authorList>
    </citation>
    <scope>NUCLEOTIDE SEQUENCE [LARGE SCALE GENOMIC DNA]</scope>
    <source>
        <strain evidence="1 2">NCTC13039</strain>
    </source>
</reference>
<evidence type="ECO:0000313" key="2">
    <source>
        <dbReference type="Proteomes" id="UP000242637"/>
    </source>
</evidence>
<dbReference type="EMBL" id="LT906453">
    <property type="protein sequence ID" value="SNV16787.1"/>
    <property type="molecule type" value="Genomic_DNA"/>
</dbReference>
<name>A0A239V3J8_9MICO</name>
<dbReference type="Proteomes" id="UP000242637">
    <property type="component" value="Chromosome 1"/>
</dbReference>